<dbReference type="InterPro" id="IPR048517">
    <property type="entry name" value="DENR_N"/>
</dbReference>
<evidence type="ECO:0000256" key="2">
    <source>
        <dbReference type="RuleBase" id="RU361273"/>
    </source>
</evidence>
<dbReference type="KEGG" id="obi:106872875"/>
<dbReference type="InterPro" id="IPR046447">
    <property type="entry name" value="DENR_C"/>
</dbReference>
<dbReference type="GO" id="GO:0003729">
    <property type="term" value="F:mRNA binding"/>
    <property type="evidence" value="ECO:0007669"/>
    <property type="project" value="TreeGrafter"/>
</dbReference>
<dbReference type="AlphaFoldDB" id="A0A0L8H4G3"/>
<evidence type="ECO:0000256" key="1">
    <source>
        <dbReference type="ARBA" id="ARBA00007514"/>
    </source>
</evidence>
<evidence type="ECO:0000313" key="5">
    <source>
        <dbReference type="EMBL" id="KOF84097.1"/>
    </source>
</evidence>
<feature type="domain" description="SUI1" evidence="4">
    <location>
        <begin position="104"/>
        <end position="170"/>
    </location>
</feature>
<dbReference type="InterPro" id="IPR001950">
    <property type="entry name" value="SUI1"/>
</dbReference>
<feature type="compositionally biased region" description="Basic residues" evidence="3">
    <location>
        <begin position="83"/>
        <end position="97"/>
    </location>
</feature>
<dbReference type="OrthoDB" id="277199at2759"/>
<organism evidence="5">
    <name type="scientific">Octopus bimaculoides</name>
    <name type="common">California two-spotted octopus</name>
    <dbReference type="NCBI Taxonomy" id="37653"/>
    <lineage>
        <taxon>Eukaryota</taxon>
        <taxon>Metazoa</taxon>
        <taxon>Spiralia</taxon>
        <taxon>Lophotrochozoa</taxon>
        <taxon>Mollusca</taxon>
        <taxon>Cephalopoda</taxon>
        <taxon>Coleoidea</taxon>
        <taxon>Octopodiformes</taxon>
        <taxon>Octopoda</taxon>
        <taxon>Incirrata</taxon>
        <taxon>Octopodidae</taxon>
        <taxon>Octopus</taxon>
    </lineage>
</organism>
<dbReference type="PROSITE" id="PS50296">
    <property type="entry name" value="SUI1"/>
    <property type="match status" value="1"/>
</dbReference>
<dbReference type="OMA" id="PIKVQYC"/>
<sequence length="186" mass="21206">MTTAIMDNSKFFVYDGPRKDVNYPIEVLYCGECTMPVEYCEYYPNYERCKVWLEKNMPDQFKKLMAGKGDENLGSEETEEKKKRQTRGGRGVIKAKKKTEPQGLKLSTATRGKKKRVTVVAGLATYDIDLKEASKYFATKFSCGSSVTADEIVIQGDVKDELFDIIPEKWPQIDEDNIDDLGEQKK</sequence>
<protein>
    <recommendedName>
        <fullName evidence="2">Density-regulated protein</fullName>
    </recommendedName>
</protein>
<gene>
    <name evidence="5" type="ORF">OCBIM_22022642mg</name>
</gene>
<reference evidence="5" key="1">
    <citation type="submission" date="2015-07" db="EMBL/GenBank/DDBJ databases">
        <title>MeaNS - Measles Nucleotide Surveillance Program.</title>
        <authorList>
            <person name="Tran T."/>
            <person name="Druce J."/>
        </authorList>
    </citation>
    <scope>NUCLEOTIDE SEQUENCE</scope>
    <source>
        <strain evidence="5">UCB-OBI-ISO-001</strain>
        <tissue evidence="5">Gonad</tissue>
    </source>
</reference>
<dbReference type="GO" id="GO:0002188">
    <property type="term" value="P:translation reinitiation"/>
    <property type="evidence" value="ECO:0007669"/>
    <property type="project" value="TreeGrafter"/>
</dbReference>
<evidence type="ECO:0000256" key="3">
    <source>
        <dbReference type="SAM" id="MobiDB-lite"/>
    </source>
</evidence>
<feature type="region of interest" description="Disordered" evidence="3">
    <location>
        <begin position="68"/>
        <end position="105"/>
    </location>
</feature>
<dbReference type="InterPro" id="IPR036877">
    <property type="entry name" value="SUI1_dom_sf"/>
</dbReference>
<evidence type="ECO:0000259" key="4">
    <source>
        <dbReference type="PROSITE" id="PS50296"/>
    </source>
</evidence>
<dbReference type="FunFam" id="3.30.780.10:FF:000004">
    <property type="entry name" value="density-regulated protein-like"/>
    <property type="match status" value="1"/>
</dbReference>
<accession>A0A0L8H4G3</accession>
<dbReference type="STRING" id="37653.A0A0L8H4G3"/>
<comment type="similarity">
    <text evidence="1 2">Belongs to the DENR family.</text>
</comment>
<dbReference type="InterPro" id="IPR050318">
    <property type="entry name" value="DENR/SUI1_TIF"/>
</dbReference>
<dbReference type="NCBIfam" id="TIGR01159">
    <property type="entry name" value="DRP1"/>
    <property type="match status" value="1"/>
</dbReference>
<dbReference type="PANTHER" id="PTHR12789:SF0">
    <property type="entry name" value="DENSITY-REGULATED PROTEIN"/>
    <property type="match status" value="1"/>
</dbReference>
<dbReference type="PANTHER" id="PTHR12789">
    <property type="entry name" value="DENSITY-REGULATED PROTEIN HOMOLOG"/>
    <property type="match status" value="1"/>
</dbReference>
<dbReference type="GO" id="GO:0003743">
    <property type="term" value="F:translation initiation factor activity"/>
    <property type="evidence" value="ECO:0007669"/>
    <property type="project" value="InterPro"/>
</dbReference>
<dbReference type="CDD" id="cd11607">
    <property type="entry name" value="DENR_C"/>
    <property type="match status" value="1"/>
</dbReference>
<dbReference type="Pfam" id="PF01253">
    <property type="entry name" value="SUI1"/>
    <property type="match status" value="1"/>
</dbReference>
<dbReference type="EMBL" id="KQ419277">
    <property type="protein sequence ID" value="KOF84097.1"/>
    <property type="molecule type" value="Genomic_DNA"/>
</dbReference>
<dbReference type="Pfam" id="PF21023">
    <property type="entry name" value="DENR_N"/>
    <property type="match status" value="1"/>
</dbReference>
<dbReference type="GO" id="GO:0001731">
    <property type="term" value="P:formation of translation preinitiation complex"/>
    <property type="evidence" value="ECO:0007669"/>
    <property type="project" value="TreeGrafter"/>
</dbReference>
<proteinExistence type="inferred from homology"/>
<name>A0A0L8H4G3_OCTBM</name>
<dbReference type="InterPro" id="IPR005873">
    <property type="entry name" value="DENR_eukaryotes"/>
</dbReference>
<dbReference type="SUPFAM" id="SSF55159">
    <property type="entry name" value="eIF1-like"/>
    <property type="match status" value="1"/>
</dbReference>
<dbReference type="Gene3D" id="3.30.780.10">
    <property type="entry name" value="SUI1-like domain"/>
    <property type="match status" value="1"/>
</dbReference>